<feature type="transmembrane region" description="Helical" evidence="3">
    <location>
        <begin position="25"/>
        <end position="46"/>
    </location>
</feature>
<feature type="transmembrane region" description="Helical" evidence="3">
    <location>
        <begin position="52"/>
        <end position="72"/>
    </location>
</feature>
<dbReference type="OrthoDB" id="5793848at2759"/>
<dbReference type="InterPro" id="IPR038050">
    <property type="entry name" value="Neuro_actylchol_rec"/>
</dbReference>
<keyword evidence="5" id="KW-1185">Reference proteome</keyword>
<name>A0A8S1HCX3_9PELO</name>
<gene>
    <name evidence="4" type="ORF">CAUJ_LOCUS8250</name>
</gene>
<evidence type="ECO:0000313" key="5">
    <source>
        <dbReference type="Proteomes" id="UP000835052"/>
    </source>
</evidence>
<sequence>MPEGQPEWYWSLLEFGLKITRHSPYFTYTTVYPLMTVALVNLLAFWTESHRTASTLLMMSLAVQSIIGWVLLRKMPPGSGGTPKLIKLYCLNLILSALSYTVIVVSAFLERLLPEDIDFGLHITELPDLLGLKPFFNAPAISFDPQELGEKDNDAPLGESEYNSPITTIGMSTAFDNPSAVGPNGALEGSPTPAPSSSQAEDDDGTTLIPLSSLAADVEQHRNKKNKTLNRSDDVEANEFDENATKLQIQLTTFLFDLRRSNLASGYFFVEIYRLIYISSGSASMTSEAQKNLKGLSHQSIGNDVRSSKNQVEKSLAF</sequence>
<evidence type="ECO:0000256" key="3">
    <source>
        <dbReference type="SAM" id="Phobius"/>
    </source>
</evidence>
<reference evidence="4" key="1">
    <citation type="submission" date="2020-10" db="EMBL/GenBank/DDBJ databases">
        <authorList>
            <person name="Kikuchi T."/>
        </authorList>
    </citation>
    <scope>NUCLEOTIDE SEQUENCE</scope>
    <source>
        <strain evidence="4">NKZ352</strain>
    </source>
</reference>
<accession>A0A8S1HCX3</accession>
<dbReference type="AlphaFoldDB" id="A0A8S1HCX3"/>
<feature type="coiled-coil region" evidence="1">
    <location>
        <begin position="211"/>
        <end position="238"/>
    </location>
</feature>
<protein>
    <submittedName>
        <fullName evidence="4">Uncharacterized protein</fullName>
    </submittedName>
</protein>
<evidence type="ECO:0000256" key="1">
    <source>
        <dbReference type="SAM" id="Coils"/>
    </source>
</evidence>
<feature type="region of interest" description="Disordered" evidence="2">
    <location>
        <begin position="299"/>
        <end position="318"/>
    </location>
</feature>
<keyword evidence="3" id="KW-0472">Membrane</keyword>
<evidence type="ECO:0000256" key="2">
    <source>
        <dbReference type="SAM" id="MobiDB-lite"/>
    </source>
</evidence>
<evidence type="ECO:0000313" key="4">
    <source>
        <dbReference type="EMBL" id="CAD6192331.1"/>
    </source>
</evidence>
<organism evidence="4 5">
    <name type="scientific">Caenorhabditis auriculariae</name>
    <dbReference type="NCBI Taxonomy" id="2777116"/>
    <lineage>
        <taxon>Eukaryota</taxon>
        <taxon>Metazoa</taxon>
        <taxon>Ecdysozoa</taxon>
        <taxon>Nematoda</taxon>
        <taxon>Chromadorea</taxon>
        <taxon>Rhabditida</taxon>
        <taxon>Rhabditina</taxon>
        <taxon>Rhabditomorpha</taxon>
        <taxon>Rhabditoidea</taxon>
        <taxon>Rhabditidae</taxon>
        <taxon>Peloderinae</taxon>
        <taxon>Caenorhabditis</taxon>
    </lineage>
</organism>
<feature type="region of interest" description="Disordered" evidence="2">
    <location>
        <begin position="180"/>
        <end position="206"/>
    </location>
</feature>
<dbReference type="EMBL" id="CAJGYM010000027">
    <property type="protein sequence ID" value="CAD6192331.1"/>
    <property type="molecule type" value="Genomic_DNA"/>
</dbReference>
<feature type="transmembrane region" description="Helical" evidence="3">
    <location>
        <begin position="88"/>
        <end position="109"/>
    </location>
</feature>
<proteinExistence type="predicted"/>
<comment type="caution">
    <text evidence="4">The sequence shown here is derived from an EMBL/GenBank/DDBJ whole genome shotgun (WGS) entry which is preliminary data.</text>
</comment>
<dbReference type="Gene3D" id="1.20.58.390">
    <property type="entry name" value="Neurotransmitter-gated ion-channel transmembrane domain"/>
    <property type="match status" value="1"/>
</dbReference>
<keyword evidence="3" id="KW-0812">Transmembrane</keyword>
<dbReference type="Proteomes" id="UP000835052">
    <property type="component" value="Unassembled WGS sequence"/>
</dbReference>
<keyword evidence="3" id="KW-1133">Transmembrane helix</keyword>
<keyword evidence="1" id="KW-0175">Coiled coil</keyword>